<evidence type="ECO:0000259" key="8">
    <source>
        <dbReference type="SMART" id="SM00905"/>
    </source>
</evidence>
<evidence type="ECO:0000256" key="1">
    <source>
        <dbReference type="ARBA" id="ARBA00001353"/>
    </source>
</evidence>
<dbReference type="AlphaFoldDB" id="A0A644VY38"/>
<comment type="caution">
    <text evidence="9">The sequence shown here is derived from an EMBL/GenBank/DDBJ whole genome shotgun (WGS) entry which is preliminary data.</text>
</comment>
<dbReference type="InterPro" id="IPR006157">
    <property type="entry name" value="FolB_dom"/>
</dbReference>
<evidence type="ECO:0000256" key="2">
    <source>
        <dbReference type="ARBA" id="ARBA00005013"/>
    </source>
</evidence>
<organism evidence="9">
    <name type="scientific">bioreactor metagenome</name>
    <dbReference type="NCBI Taxonomy" id="1076179"/>
    <lineage>
        <taxon>unclassified sequences</taxon>
        <taxon>metagenomes</taxon>
        <taxon>ecological metagenomes</taxon>
    </lineage>
</organism>
<evidence type="ECO:0000256" key="5">
    <source>
        <dbReference type="ARBA" id="ARBA00022909"/>
    </source>
</evidence>
<sequence>MPSIAAREGRTLVDRDRIALRGLKFFAYHGMLREEKILGQTFIVDIDLYADLSKAGKSDQVEDTINYAEVYARIKTIVKREKYQLIERLAERIAEDVLGEFPCEGVRVVIHKPQAPIPGIFDEAFVEIYREKKR</sequence>
<dbReference type="PANTHER" id="PTHR42844">
    <property type="entry name" value="DIHYDRONEOPTERIN ALDOLASE 1-RELATED"/>
    <property type="match status" value="1"/>
</dbReference>
<dbReference type="FunFam" id="3.30.1130.10:FF:000003">
    <property type="entry name" value="7,8-dihydroneopterin aldolase"/>
    <property type="match status" value="1"/>
</dbReference>
<dbReference type="NCBIfam" id="TIGR00526">
    <property type="entry name" value="folB_dom"/>
    <property type="match status" value="1"/>
</dbReference>
<dbReference type="PANTHER" id="PTHR42844:SF1">
    <property type="entry name" value="DIHYDRONEOPTERIN ALDOLASE 1-RELATED"/>
    <property type="match status" value="1"/>
</dbReference>
<evidence type="ECO:0000313" key="9">
    <source>
        <dbReference type="EMBL" id="MPL96060.1"/>
    </source>
</evidence>
<evidence type="ECO:0000256" key="6">
    <source>
        <dbReference type="ARBA" id="ARBA00023239"/>
    </source>
</evidence>
<dbReference type="Pfam" id="PF02152">
    <property type="entry name" value="FolB"/>
    <property type="match status" value="1"/>
</dbReference>
<dbReference type="CDD" id="cd00534">
    <property type="entry name" value="DHNA_DHNTPE"/>
    <property type="match status" value="1"/>
</dbReference>
<evidence type="ECO:0000256" key="7">
    <source>
        <dbReference type="ARBA" id="ARBA00032903"/>
    </source>
</evidence>
<dbReference type="GO" id="GO:0004150">
    <property type="term" value="F:dihydroneopterin aldolase activity"/>
    <property type="evidence" value="ECO:0007669"/>
    <property type="project" value="UniProtKB-EC"/>
</dbReference>
<reference evidence="9" key="1">
    <citation type="submission" date="2019-08" db="EMBL/GenBank/DDBJ databases">
        <authorList>
            <person name="Kucharzyk K."/>
            <person name="Murdoch R.W."/>
            <person name="Higgins S."/>
            <person name="Loffler F."/>
        </authorList>
    </citation>
    <scope>NUCLEOTIDE SEQUENCE</scope>
</reference>
<protein>
    <recommendedName>
        <fullName evidence="4">dihydroneopterin aldolase</fullName>
        <ecNumber evidence="4">4.1.2.25</ecNumber>
    </recommendedName>
    <alternativeName>
        <fullName evidence="7">7,8-dihydroneopterin aldolase</fullName>
    </alternativeName>
</protein>
<evidence type="ECO:0000256" key="3">
    <source>
        <dbReference type="ARBA" id="ARBA00005708"/>
    </source>
</evidence>
<comment type="catalytic activity">
    <reaction evidence="1">
        <text>7,8-dihydroneopterin = 6-hydroxymethyl-7,8-dihydropterin + glycolaldehyde</text>
        <dbReference type="Rhea" id="RHEA:10540"/>
        <dbReference type="ChEBI" id="CHEBI:17001"/>
        <dbReference type="ChEBI" id="CHEBI:17071"/>
        <dbReference type="ChEBI" id="CHEBI:44841"/>
        <dbReference type="EC" id="4.1.2.25"/>
    </reaction>
</comment>
<dbReference type="EC" id="4.1.2.25" evidence="4"/>
<gene>
    <name evidence="9" type="primary">folB_8</name>
    <name evidence="9" type="ORF">SDC9_42235</name>
</gene>
<dbReference type="NCBIfam" id="TIGR00525">
    <property type="entry name" value="folB"/>
    <property type="match status" value="1"/>
</dbReference>
<comment type="pathway">
    <text evidence="2">Cofactor biosynthesis; tetrahydrofolate biosynthesis; 2-amino-4-hydroxy-6-hydroxymethyl-7,8-dihydropteridine diphosphate from 7,8-dihydroneopterin triphosphate: step 3/4.</text>
</comment>
<keyword evidence="6 9" id="KW-0456">Lyase</keyword>
<dbReference type="GO" id="GO:0046656">
    <property type="term" value="P:folic acid biosynthetic process"/>
    <property type="evidence" value="ECO:0007669"/>
    <property type="project" value="UniProtKB-KW"/>
</dbReference>
<dbReference type="GO" id="GO:0005737">
    <property type="term" value="C:cytoplasm"/>
    <property type="evidence" value="ECO:0007669"/>
    <property type="project" value="TreeGrafter"/>
</dbReference>
<dbReference type="SMART" id="SM00905">
    <property type="entry name" value="FolB"/>
    <property type="match status" value="1"/>
</dbReference>
<dbReference type="SUPFAM" id="SSF55620">
    <property type="entry name" value="Tetrahydrobiopterin biosynthesis enzymes-like"/>
    <property type="match status" value="1"/>
</dbReference>
<dbReference type="InterPro" id="IPR006156">
    <property type="entry name" value="Dihydroneopterin_aldolase"/>
</dbReference>
<keyword evidence="5" id="KW-0289">Folate biosynthesis</keyword>
<dbReference type="InterPro" id="IPR043133">
    <property type="entry name" value="GTP-CH-I_C/QueF"/>
</dbReference>
<name>A0A644VY38_9ZZZZ</name>
<comment type="similarity">
    <text evidence="3">Belongs to the DHNA family.</text>
</comment>
<accession>A0A644VY38</accession>
<feature type="domain" description="Dihydroneopterin aldolase/epimerase" evidence="8">
    <location>
        <begin position="18"/>
        <end position="130"/>
    </location>
</feature>
<proteinExistence type="inferred from homology"/>
<evidence type="ECO:0000256" key="4">
    <source>
        <dbReference type="ARBA" id="ARBA00013043"/>
    </source>
</evidence>
<dbReference type="EMBL" id="VSSQ01000493">
    <property type="protein sequence ID" value="MPL96060.1"/>
    <property type="molecule type" value="Genomic_DNA"/>
</dbReference>
<dbReference type="Gene3D" id="3.30.1130.10">
    <property type="match status" value="1"/>
</dbReference>